<dbReference type="Gene3D" id="3.90.220.20">
    <property type="entry name" value="DNA methylase specificity domains"/>
    <property type="match status" value="2"/>
</dbReference>
<evidence type="ECO:0000259" key="4">
    <source>
        <dbReference type="Pfam" id="PF01420"/>
    </source>
</evidence>
<feature type="domain" description="Type I restriction modification DNA specificity" evidence="4">
    <location>
        <begin position="107"/>
        <end position="256"/>
    </location>
</feature>
<dbReference type="GO" id="GO:0003677">
    <property type="term" value="F:DNA binding"/>
    <property type="evidence" value="ECO:0007669"/>
    <property type="project" value="UniProtKB-KW"/>
</dbReference>
<dbReference type="PANTHER" id="PTHR30408">
    <property type="entry name" value="TYPE-1 RESTRICTION ENZYME ECOKI SPECIFICITY PROTEIN"/>
    <property type="match status" value="1"/>
</dbReference>
<name>A0A3A1YAZ7_9GAMM</name>
<comment type="similarity">
    <text evidence="1">Belongs to the type-I restriction system S methylase family.</text>
</comment>
<accession>A0A3A1YAZ7</accession>
<reference evidence="5 6" key="1">
    <citation type="submission" date="2017-08" db="EMBL/GenBank/DDBJ databases">
        <title>Reclassification of Bisgaard taxon 37 and 44.</title>
        <authorList>
            <person name="Christensen H."/>
        </authorList>
    </citation>
    <scope>NUCLEOTIDE SEQUENCE [LARGE SCALE GENOMIC DNA]</scope>
    <source>
        <strain evidence="5 6">B96_4</strain>
    </source>
</reference>
<sequence>YSKEYLFRNVTNSTLSFLGSKLYSSHVNSVLGFKNTFADKAIAKTLNKFKHIAAAGNVYLKLDELRLYTSINPAEQVEEINTFTTPIKSSVKKTSNQPQLRFAGFSKDWNRTKLGDLVRITTGKVNLNEADENGKYNFYTCGIKVLKTNSYAFEGPAITIAGNGSIGFMQLVDGKFNAYQRTYVLQDFKADRGFLFNVINKPLDKKIKMESRVGVIPYIVLDMLTDLHFYLPEEREQQRIGSFFKDVDNKINSLQNALSKSKELKRTLISKLLVVQNNSQPELRFSGFNKYWKKGELDSIFDDFKIGRIDNISRLSQEKTEEFRYPVYSSKTSNNGICGYFDTYSFENSITWTTDGEYAGDVKYREGKFQASIHCGIMISSRGYSCVSIAEMLNKIVYRHATRANIPRVSMGTLKQIVISYPEEIEELQKLNCLFTDINNLISTYEVTLENHKKLKQALVQRMFV</sequence>
<dbReference type="AlphaFoldDB" id="A0A3A1YAZ7"/>
<dbReference type="Proteomes" id="UP000266258">
    <property type="component" value="Unassembled WGS sequence"/>
</dbReference>
<evidence type="ECO:0000256" key="1">
    <source>
        <dbReference type="ARBA" id="ARBA00010923"/>
    </source>
</evidence>
<feature type="non-terminal residue" evidence="5">
    <location>
        <position position="1"/>
    </location>
</feature>
<dbReference type="SUPFAM" id="SSF116734">
    <property type="entry name" value="DNA methylase specificity domain"/>
    <property type="match status" value="2"/>
</dbReference>
<keyword evidence="6" id="KW-1185">Reference proteome</keyword>
<evidence type="ECO:0000256" key="3">
    <source>
        <dbReference type="ARBA" id="ARBA00023125"/>
    </source>
</evidence>
<dbReference type="GO" id="GO:0009307">
    <property type="term" value="P:DNA restriction-modification system"/>
    <property type="evidence" value="ECO:0007669"/>
    <property type="project" value="UniProtKB-KW"/>
</dbReference>
<dbReference type="InterPro" id="IPR052021">
    <property type="entry name" value="Type-I_RS_S_subunit"/>
</dbReference>
<keyword evidence="2" id="KW-0680">Restriction system</keyword>
<keyword evidence="3" id="KW-0238">DNA-binding</keyword>
<dbReference type="RefSeq" id="WP_119496635.1">
    <property type="nucleotide sequence ID" value="NZ_NRJH01000017.1"/>
</dbReference>
<gene>
    <name evidence="5" type="ORF">CJP74_02130</name>
</gene>
<dbReference type="Gene3D" id="1.10.287.1120">
    <property type="entry name" value="Bipartite methylase S protein"/>
    <property type="match status" value="1"/>
</dbReference>
<proteinExistence type="inferred from homology"/>
<dbReference type="EMBL" id="NRJH01000017">
    <property type="protein sequence ID" value="RIY33354.1"/>
    <property type="molecule type" value="Genomic_DNA"/>
</dbReference>
<organism evidence="5 6">
    <name type="scientific">Psittacicella melopsittaci</name>
    <dbReference type="NCBI Taxonomy" id="2028576"/>
    <lineage>
        <taxon>Bacteria</taxon>
        <taxon>Pseudomonadati</taxon>
        <taxon>Pseudomonadota</taxon>
        <taxon>Gammaproteobacteria</taxon>
        <taxon>Pasteurellales</taxon>
        <taxon>Psittacicellaceae</taxon>
        <taxon>Psittacicella</taxon>
    </lineage>
</organism>
<evidence type="ECO:0000313" key="6">
    <source>
        <dbReference type="Proteomes" id="UP000266258"/>
    </source>
</evidence>
<evidence type="ECO:0000256" key="2">
    <source>
        <dbReference type="ARBA" id="ARBA00022747"/>
    </source>
</evidence>
<comment type="caution">
    <text evidence="5">The sequence shown here is derived from an EMBL/GenBank/DDBJ whole genome shotgun (WGS) entry which is preliminary data.</text>
</comment>
<dbReference type="PANTHER" id="PTHR30408:SF13">
    <property type="entry name" value="TYPE I RESTRICTION ENZYME HINDI SPECIFICITY SUBUNIT"/>
    <property type="match status" value="1"/>
</dbReference>
<dbReference type="InterPro" id="IPR044946">
    <property type="entry name" value="Restrct_endonuc_typeI_TRD_sf"/>
</dbReference>
<evidence type="ECO:0000313" key="5">
    <source>
        <dbReference type="EMBL" id="RIY33354.1"/>
    </source>
</evidence>
<feature type="domain" description="Type I restriction modification DNA specificity" evidence="4">
    <location>
        <begin position="290"/>
        <end position="430"/>
    </location>
</feature>
<dbReference type="InterPro" id="IPR000055">
    <property type="entry name" value="Restrct_endonuc_typeI_TRD"/>
</dbReference>
<protein>
    <recommendedName>
        <fullName evidence="4">Type I restriction modification DNA specificity domain-containing protein</fullName>
    </recommendedName>
</protein>
<dbReference type="Pfam" id="PF01420">
    <property type="entry name" value="Methylase_S"/>
    <property type="match status" value="2"/>
</dbReference>
<dbReference type="OrthoDB" id="9798929at2"/>